<accession>A0AB36CIP5</accession>
<evidence type="ECO:0000313" key="3">
    <source>
        <dbReference type="Proteomes" id="UP000544551"/>
    </source>
</evidence>
<comment type="caution">
    <text evidence="2">The sequence shown here is derived from an EMBL/GenBank/DDBJ whole genome shotgun (WGS) entry which is preliminary data.</text>
</comment>
<reference evidence="2 3" key="1">
    <citation type="submission" date="2020-04" db="EMBL/GenBank/DDBJ databases">
        <authorList>
            <person name="Hitch T.C.A."/>
            <person name="Wylensek D."/>
            <person name="Clavel T."/>
        </authorList>
    </citation>
    <scope>NUCLEOTIDE SEQUENCE [LARGE SCALE GENOMIC DNA]</scope>
    <source>
        <strain evidence="2 3">BL-383-APC-3D</strain>
    </source>
</reference>
<protein>
    <submittedName>
        <fullName evidence="2">Uncharacterized protein</fullName>
    </submittedName>
</protein>
<feature type="region of interest" description="Disordered" evidence="1">
    <location>
        <begin position="1"/>
        <end position="84"/>
    </location>
</feature>
<dbReference type="EMBL" id="JABAFZ010000002">
    <property type="protein sequence ID" value="NME88613.1"/>
    <property type="molecule type" value="Genomic_DNA"/>
</dbReference>
<gene>
    <name evidence="2" type="ORF">HF853_02755</name>
</gene>
<evidence type="ECO:0000313" key="2">
    <source>
        <dbReference type="EMBL" id="NME88613.1"/>
    </source>
</evidence>
<sequence>MSFTTPLATAKETPEVTAPLILTGDTPSPEEFNQLDYDFDFTVEVPANDDPTEPDNADPTAQQSDQDLRHKVPNSYPSEQSARANLTTKAGVVPVRCKGSLDTPHHSHHVPGTVNSQARITCQVPLPEIDGFVRLIRDNKTSKTSTGPRVLHKKSWKENVSMRCDGKKHHYKASTYINWIAPFGARPQTGTASYVKQAYVVC</sequence>
<dbReference type="Proteomes" id="UP000544551">
    <property type="component" value="Unassembled WGS sequence"/>
</dbReference>
<organism evidence="2 3">
    <name type="scientific">Corynebacterium stationis</name>
    <dbReference type="NCBI Taxonomy" id="1705"/>
    <lineage>
        <taxon>Bacteria</taxon>
        <taxon>Bacillati</taxon>
        <taxon>Actinomycetota</taxon>
        <taxon>Actinomycetes</taxon>
        <taxon>Mycobacteriales</taxon>
        <taxon>Corynebacteriaceae</taxon>
        <taxon>Corynebacterium</taxon>
    </lineage>
</organism>
<proteinExistence type="predicted"/>
<dbReference type="RefSeq" id="WP_168969092.1">
    <property type="nucleotide sequence ID" value="NZ_CAPKTW010000064.1"/>
</dbReference>
<dbReference type="AlphaFoldDB" id="A0AB36CIP5"/>
<feature type="compositionally biased region" description="Polar residues" evidence="1">
    <location>
        <begin position="75"/>
        <end position="84"/>
    </location>
</feature>
<evidence type="ECO:0000256" key="1">
    <source>
        <dbReference type="SAM" id="MobiDB-lite"/>
    </source>
</evidence>
<name>A0AB36CIP5_9CORY</name>